<evidence type="ECO:0000256" key="1">
    <source>
        <dbReference type="SAM" id="Phobius"/>
    </source>
</evidence>
<gene>
    <name evidence="2" type="ORF">GPECTOR_32g407</name>
</gene>
<keyword evidence="1" id="KW-0472">Membrane</keyword>
<feature type="transmembrane region" description="Helical" evidence="1">
    <location>
        <begin position="490"/>
        <end position="509"/>
    </location>
</feature>
<accession>A0A150GDY5</accession>
<evidence type="ECO:0000313" key="3">
    <source>
        <dbReference type="Proteomes" id="UP000075714"/>
    </source>
</evidence>
<feature type="transmembrane region" description="Helical" evidence="1">
    <location>
        <begin position="529"/>
        <end position="550"/>
    </location>
</feature>
<keyword evidence="1" id="KW-1133">Transmembrane helix</keyword>
<keyword evidence="3" id="KW-1185">Reference proteome</keyword>
<keyword evidence="1" id="KW-0812">Transmembrane</keyword>
<evidence type="ECO:0000313" key="2">
    <source>
        <dbReference type="EMBL" id="KXZ47795.1"/>
    </source>
</evidence>
<dbReference type="AlphaFoldDB" id="A0A150GDY5"/>
<comment type="caution">
    <text evidence="2">The sequence shown here is derived from an EMBL/GenBank/DDBJ whole genome shotgun (WGS) entry which is preliminary data.</text>
</comment>
<dbReference type="EMBL" id="LSYV01000033">
    <property type="protein sequence ID" value="KXZ47795.1"/>
    <property type="molecule type" value="Genomic_DNA"/>
</dbReference>
<organism evidence="2 3">
    <name type="scientific">Gonium pectorale</name>
    <name type="common">Green alga</name>
    <dbReference type="NCBI Taxonomy" id="33097"/>
    <lineage>
        <taxon>Eukaryota</taxon>
        <taxon>Viridiplantae</taxon>
        <taxon>Chlorophyta</taxon>
        <taxon>core chlorophytes</taxon>
        <taxon>Chlorophyceae</taxon>
        <taxon>CS clade</taxon>
        <taxon>Chlamydomonadales</taxon>
        <taxon>Volvocaceae</taxon>
        <taxon>Gonium</taxon>
    </lineage>
</organism>
<protein>
    <submittedName>
        <fullName evidence="2">Uncharacterized protein</fullName>
    </submittedName>
</protein>
<dbReference type="Proteomes" id="UP000075714">
    <property type="component" value="Unassembled WGS sequence"/>
</dbReference>
<sequence>MGKGGAAAPASEAMGSCTKGSPSTWAAPAVAHLGQAACALGAPPQYRSPVRRMTARVKIPFAEPEQLGPDYVERLQQLSAQRGLCLTAVYVRQGCIELLIDEERWPRGADAAAAGAAAGGGVGARLRQLLAASSASGSTGAVPSGAPLPPLDLDTLLAALQLQPPPPPLAQDAASTAQIDAPSWLPHLQSVPLGSPVAGPDGHEPVRILSALPRVLPLPATAAARISVVVERLMDREDGPEGALEVLVRCGGTYLPCMVTPQGPVPDGRPTEWAYDVELTELPREPGAVLMEFRWGGRLGRSVPLLALEAGAGGADEGLAAELASVASSWAGPREELDDLLLDLGRLLSTAAAAATAAAMPGGQQGRGLAPSQASLAAHVLQYAREAGLVATAGRLQELLGAVAPAPLPGDGGGRGGVVAAGSRRRSLLLTSAALALGWEKAPADAEAAYEAYSQPIVLAQGHAIMAIEVLSLLVLLFRARHDLFSPANLTSLAGCAVGTATALAWPLLPYRHWVAMVNKAKIPRYLAYMTAKLMIGVFGIPAPPGIVAYQLGPAMLVMEGLLLPGSCLLSVRDTLLITLAKWPLGVCMMLESGATGSPLLAVALCGRVVVAALATTLVCHTYLRYSYARWAAAGRAARAIVKEKQH</sequence>
<name>A0A150GDY5_GONPE</name>
<proteinExistence type="predicted"/>
<dbReference type="OrthoDB" id="545322at2759"/>
<feature type="transmembrane region" description="Helical" evidence="1">
    <location>
        <begin position="601"/>
        <end position="624"/>
    </location>
</feature>
<reference evidence="3" key="1">
    <citation type="journal article" date="2016" name="Nat. Commun.">
        <title>The Gonium pectorale genome demonstrates co-option of cell cycle regulation during the evolution of multicellularity.</title>
        <authorList>
            <person name="Hanschen E.R."/>
            <person name="Marriage T.N."/>
            <person name="Ferris P.J."/>
            <person name="Hamaji T."/>
            <person name="Toyoda A."/>
            <person name="Fujiyama A."/>
            <person name="Neme R."/>
            <person name="Noguchi H."/>
            <person name="Minakuchi Y."/>
            <person name="Suzuki M."/>
            <person name="Kawai-Toyooka H."/>
            <person name="Smith D.R."/>
            <person name="Sparks H."/>
            <person name="Anderson J."/>
            <person name="Bakaric R."/>
            <person name="Luria V."/>
            <person name="Karger A."/>
            <person name="Kirschner M.W."/>
            <person name="Durand P.M."/>
            <person name="Michod R.E."/>
            <person name="Nozaki H."/>
            <person name="Olson B.J."/>
        </authorList>
    </citation>
    <scope>NUCLEOTIDE SEQUENCE [LARGE SCALE GENOMIC DNA]</scope>
    <source>
        <strain evidence="3">NIES-2863</strain>
    </source>
</reference>